<feature type="transmembrane region" description="Helical" evidence="6">
    <location>
        <begin position="12"/>
        <end position="30"/>
    </location>
</feature>
<evidence type="ECO:0000259" key="7">
    <source>
        <dbReference type="Pfam" id="PF12823"/>
    </source>
</evidence>
<dbReference type="PANTHER" id="PTHR40077:SF1">
    <property type="entry name" value="MEMBRANE PROTEIN"/>
    <property type="match status" value="1"/>
</dbReference>
<evidence type="ECO:0000256" key="2">
    <source>
        <dbReference type="ARBA" id="ARBA00022475"/>
    </source>
</evidence>
<keyword evidence="2" id="KW-1003">Cell membrane</keyword>
<dbReference type="GO" id="GO:0005886">
    <property type="term" value="C:plasma membrane"/>
    <property type="evidence" value="ECO:0007669"/>
    <property type="project" value="UniProtKB-SubCell"/>
</dbReference>
<evidence type="ECO:0000256" key="4">
    <source>
        <dbReference type="ARBA" id="ARBA00022989"/>
    </source>
</evidence>
<keyword evidence="5 6" id="KW-0472">Membrane</keyword>
<proteinExistence type="predicted"/>
<dbReference type="OrthoDB" id="1121311at2"/>
<gene>
    <name evidence="8" type="ORF">ERX46_00240</name>
</gene>
<dbReference type="Pfam" id="PF12823">
    <property type="entry name" value="DUF3817"/>
    <property type="match status" value="1"/>
</dbReference>
<organism evidence="8 9">
    <name type="scientific">Brumimicrobium glaciale</name>
    <dbReference type="NCBI Taxonomy" id="200475"/>
    <lineage>
        <taxon>Bacteria</taxon>
        <taxon>Pseudomonadati</taxon>
        <taxon>Bacteroidota</taxon>
        <taxon>Flavobacteriia</taxon>
        <taxon>Flavobacteriales</taxon>
        <taxon>Crocinitomicaceae</taxon>
        <taxon>Brumimicrobium</taxon>
    </lineage>
</organism>
<evidence type="ECO:0000256" key="5">
    <source>
        <dbReference type="ARBA" id="ARBA00023136"/>
    </source>
</evidence>
<keyword evidence="4 6" id="KW-1133">Transmembrane helix</keyword>
<evidence type="ECO:0000256" key="6">
    <source>
        <dbReference type="SAM" id="Phobius"/>
    </source>
</evidence>
<dbReference type="EMBL" id="SETE01000001">
    <property type="protein sequence ID" value="RYM35454.1"/>
    <property type="molecule type" value="Genomic_DNA"/>
</dbReference>
<sequence>MNFSTSLGILRVLALVEGISYLALGLTMYMKYALDMPTANKIVGMAHGFLFIAYCIMVFVVNLDKKWSFMTNVWAYLSSLIPFGTFVADAKIFKKEQEKSLKFK</sequence>
<dbReference type="AlphaFoldDB" id="A0A4Q4KTM4"/>
<dbReference type="Proteomes" id="UP000293952">
    <property type="component" value="Unassembled WGS sequence"/>
</dbReference>
<name>A0A4Q4KTM4_9FLAO</name>
<dbReference type="PANTHER" id="PTHR40077">
    <property type="entry name" value="MEMBRANE PROTEIN-RELATED"/>
    <property type="match status" value="1"/>
</dbReference>
<dbReference type="RefSeq" id="WP_130091821.1">
    <property type="nucleotide sequence ID" value="NZ_SETE01000001.1"/>
</dbReference>
<dbReference type="InterPro" id="IPR023845">
    <property type="entry name" value="DUF3817_TM"/>
</dbReference>
<reference evidence="8 9" key="1">
    <citation type="submission" date="2019-02" db="EMBL/GenBank/DDBJ databases">
        <title>Genome sequence of the sea-ice species Brumimicrobium glaciale.</title>
        <authorList>
            <person name="Bowman J.P."/>
        </authorList>
    </citation>
    <scope>NUCLEOTIDE SEQUENCE [LARGE SCALE GENOMIC DNA]</scope>
    <source>
        <strain evidence="8 9">IC156</strain>
    </source>
</reference>
<keyword evidence="9" id="KW-1185">Reference proteome</keyword>
<protein>
    <submittedName>
        <fullName evidence="8">DUF3817 domain-containing protein</fullName>
    </submittedName>
</protein>
<comment type="subcellular location">
    <subcellularLocation>
        <location evidence="1">Cell membrane</location>
        <topology evidence="1">Multi-pass membrane protein</topology>
    </subcellularLocation>
</comment>
<evidence type="ECO:0000313" key="9">
    <source>
        <dbReference type="Proteomes" id="UP000293952"/>
    </source>
</evidence>
<dbReference type="NCBIfam" id="TIGR03954">
    <property type="entry name" value="integ_memb_HG"/>
    <property type="match status" value="1"/>
</dbReference>
<evidence type="ECO:0000313" key="8">
    <source>
        <dbReference type="EMBL" id="RYM35454.1"/>
    </source>
</evidence>
<evidence type="ECO:0000256" key="3">
    <source>
        <dbReference type="ARBA" id="ARBA00022692"/>
    </source>
</evidence>
<feature type="transmembrane region" description="Helical" evidence="6">
    <location>
        <begin position="42"/>
        <end position="61"/>
    </location>
</feature>
<keyword evidence="3 6" id="KW-0812">Transmembrane</keyword>
<feature type="domain" description="DUF3817" evidence="7">
    <location>
        <begin position="8"/>
        <end position="92"/>
    </location>
</feature>
<accession>A0A4Q4KTM4</accession>
<comment type="caution">
    <text evidence="8">The sequence shown here is derived from an EMBL/GenBank/DDBJ whole genome shotgun (WGS) entry which is preliminary data.</text>
</comment>
<evidence type="ECO:0000256" key="1">
    <source>
        <dbReference type="ARBA" id="ARBA00004651"/>
    </source>
</evidence>